<evidence type="ECO:0000313" key="2">
    <source>
        <dbReference type="EMBL" id="GAH85861.1"/>
    </source>
</evidence>
<gene>
    <name evidence="2" type="ORF">S03H2_56151</name>
</gene>
<feature type="compositionally biased region" description="Basic and acidic residues" evidence="1">
    <location>
        <begin position="20"/>
        <end position="31"/>
    </location>
</feature>
<comment type="caution">
    <text evidence="2">The sequence shown here is derived from an EMBL/GenBank/DDBJ whole genome shotgun (WGS) entry which is preliminary data.</text>
</comment>
<accession>X1ITT7</accession>
<feature type="non-terminal residue" evidence="2">
    <location>
        <position position="1"/>
    </location>
</feature>
<dbReference type="AlphaFoldDB" id="X1ITT7"/>
<sequence>DEQMALDATKFDPPKPVSTKAEKKANKSELK</sequence>
<proteinExistence type="predicted"/>
<protein>
    <submittedName>
        <fullName evidence="2">Uncharacterized protein</fullName>
    </submittedName>
</protein>
<reference evidence="2" key="1">
    <citation type="journal article" date="2014" name="Front. Microbiol.">
        <title>High frequency of phylogenetically diverse reductive dehalogenase-homologous genes in deep subseafloor sedimentary metagenomes.</title>
        <authorList>
            <person name="Kawai M."/>
            <person name="Futagami T."/>
            <person name="Toyoda A."/>
            <person name="Takaki Y."/>
            <person name="Nishi S."/>
            <person name="Hori S."/>
            <person name="Arai W."/>
            <person name="Tsubouchi T."/>
            <person name="Morono Y."/>
            <person name="Uchiyama I."/>
            <person name="Ito T."/>
            <person name="Fujiyama A."/>
            <person name="Inagaki F."/>
            <person name="Takami H."/>
        </authorList>
    </citation>
    <scope>NUCLEOTIDE SEQUENCE</scope>
    <source>
        <strain evidence="2">Expedition CK06-06</strain>
    </source>
</reference>
<name>X1ITT7_9ZZZZ</name>
<feature type="region of interest" description="Disordered" evidence="1">
    <location>
        <begin position="1"/>
        <end position="31"/>
    </location>
</feature>
<organism evidence="2">
    <name type="scientific">marine sediment metagenome</name>
    <dbReference type="NCBI Taxonomy" id="412755"/>
    <lineage>
        <taxon>unclassified sequences</taxon>
        <taxon>metagenomes</taxon>
        <taxon>ecological metagenomes</taxon>
    </lineage>
</organism>
<dbReference type="EMBL" id="BARU01035916">
    <property type="protein sequence ID" value="GAH85861.1"/>
    <property type="molecule type" value="Genomic_DNA"/>
</dbReference>
<evidence type="ECO:0000256" key="1">
    <source>
        <dbReference type="SAM" id="MobiDB-lite"/>
    </source>
</evidence>